<gene>
    <name evidence="2" type="ORF">B1A_18788</name>
</gene>
<dbReference type="HAMAP" id="MF_02216">
    <property type="entry name" value="UbiK"/>
    <property type="match status" value="1"/>
</dbReference>
<dbReference type="InterPro" id="IPR007475">
    <property type="entry name" value="UbiK"/>
</dbReference>
<organism evidence="2">
    <name type="scientific">mine drainage metagenome</name>
    <dbReference type="NCBI Taxonomy" id="410659"/>
    <lineage>
        <taxon>unclassified sequences</taxon>
        <taxon>metagenomes</taxon>
        <taxon>ecological metagenomes</taxon>
    </lineage>
</organism>
<dbReference type="AlphaFoldDB" id="T0ZZI7"/>
<accession>T0ZZI7</accession>
<dbReference type="EMBL" id="AUZX01013866">
    <property type="protein sequence ID" value="EQD34224.1"/>
    <property type="molecule type" value="Genomic_DNA"/>
</dbReference>
<dbReference type="Pfam" id="PF04380">
    <property type="entry name" value="BMFP"/>
    <property type="match status" value="1"/>
</dbReference>
<reference evidence="2" key="1">
    <citation type="submission" date="2013-08" db="EMBL/GenBank/DDBJ databases">
        <authorList>
            <person name="Mendez C."/>
            <person name="Richter M."/>
            <person name="Ferrer M."/>
            <person name="Sanchez J."/>
        </authorList>
    </citation>
    <scope>NUCLEOTIDE SEQUENCE</scope>
</reference>
<comment type="caution">
    <text evidence="2">The sequence shown here is derived from an EMBL/GenBank/DDBJ whole genome shotgun (WGS) entry which is preliminary data.</text>
</comment>
<dbReference type="PANTHER" id="PTHR38040:SF1">
    <property type="entry name" value="UBIQUINONE BIOSYNTHESIS ACCESSORY FACTOR UBIK"/>
    <property type="match status" value="1"/>
</dbReference>
<keyword evidence="1" id="KW-0175">Coiled coil</keyword>
<dbReference type="PANTHER" id="PTHR38040">
    <property type="entry name" value="UBIQUINONE BIOSYNTHESIS ACCESSORY FACTOR UBIK"/>
    <property type="match status" value="1"/>
</dbReference>
<feature type="non-terminal residue" evidence="2">
    <location>
        <position position="1"/>
    </location>
</feature>
<name>T0ZZI7_9ZZZZ</name>
<sequence length="70" mass="7869">FTKKISDLVAKTPVADVEKNARALLSSLLAKADLVTREEFDRQTQVLARTREKLNELEAKVATWEAQQGK</sequence>
<proteinExistence type="inferred from homology"/>
<reference evidence="2" key="2">
    <citation type="journal article" date="2014" name="ISME J.">
        <title>Microbial stratification in low pH oxic and suboxic macroscopic growths along an acid mine drainage.</title>
        <authorList>
            <person name="Mendez-Garcia C."/>
            <person name="Mesa V."/>
            <person name="Sprenger R.R."/>
            <person name="Richter M."/>
            <person name="Diez M.S."/>
            <person name="Solano J."/>
            <person name="Bargiela R."/>
            <person name="Golyshina O.V."/>
            <person name="Manteca A."/>
            <person name="Ramos J.L."/>
            <person name="Gallego J.R."/>
            <person name="Llorente I."/>
            <person name="Martins Dos Santos V.A."/>
            <person name="Jensen O.N."/>
            <person name="Pelaez A.I."/>
            <person name="Sanchez J."/>
            <person name="Ferrer M."/>
        </authorList>
    </citation>
    <scope>NUCLEOTIDE SEQUENCE</scope>
</reference>
<feature type="coiled-coil region" evidence="1">
    <location>
        <begin position="40"/>
        <end position="67"/>
    </location>
</feature>
<protein>
    <submittedName>
        <fullName evidence="2">Protein containing DUF526</fullName>
    </submittedName>
</protein>
<evidence type="ECO:0000313" key="2">
    <source>
        <dbReference type="EMBL" id="EQD34224.1"/>
    </source>
</evidence>
<evidence type="ECO:0000256" key="1">
    <source>
        <dbReference type="SAM" id="Coils"/>
    </source>
</evidence>